<dbReference type="GO" id="GO:0004135">
    <property type="term" value="F:amylo-alpha-1,6-glucosidase activity"/>
    <property type="evidence" value="ECO:0007669"/>
    <property type="project" value="InterPro"/>
</dbReference>
<accession>A0A502K0A2</accession>
<evidence type="ECO:0000313" key="7">
    <source>
        <dbReference type="Proteomes" id="UP000317926"/>
    </source>
</evidence>
<dbReference type="InterPro" id="IPR014756">
    <property type="entry name" value="Ig_E-set"/>
</dbReference>
<dbReference type="SMART" id="SM00642">
    <property type="entry name" value="Aamy"/>
    <property type="match status" value="1"/>
</dbReference>
<feature type="compositionally biased region" description="Basic and acidic residues" evidence="4">
    <location>
        <begin position="455"/>
        <end position="467"/>
    </location>
</feature>
<dbReference type="CDD" id="cd11326">
    <property type="entry name" value="AmyAc_Glg_debranch"/>
    <property type="match status" value="1"/>
</dbReference>
<dbReference type="EMBL" id="SDPK01000006">
    <property type="protein sequence ID" value="TPH01487.1"/>
    <property type="molecule type" value="Genomic_DNA"/>
</dbReference>
<feature type="region of interest" description="Disordered" evidence="4">
    <location>
        <begin position="455"/>
        <end position="484"/>
    </location>
</feature>
<dbReference type="InterPro" id="IPR017853">
    <property type="entry name" value="GH"/>
</dbReference>
<dbReference type="InterPro" id="IPR040784">
    <property type="entry name" value="GlgX_C"/>
</dbReference>
<comment type="similarity">
    <text evidence="1">Belongs to the glycosyl hydrolase 13 family.</text>
</comment>
<dbReference type="Gene3D" id="3.20.20.80">
    <property type="entry name" value="Glycosidases"/>
    <property type="match status" value="1"/>
</dbReference>
<proteinExistence type="inferred from homology"/>
<evidence type="ECO:0000256" key="3">
    <source>
        <dbReference type="ARBA" id="ARBA00023295"/>
    </source>
</evidence>
<keyword evidence="2" id="KW-0378">Hydrolase</keyword>
<evidence type="ECO:0000256" key="2">
    <source>
        <dbReference type="ARBA" id="ARBA00022801"/>
    </source>
</evidence>
<dbReference type="InterPro" id="IPR013780">
    <property type="entry name" value="Glyco_hydro_b"/>
</dbReference>
<dbReference type="CDD" id="cd02856">
    <property type="entry name" value="E_set_GDE_Isoamylase_N"/>
    <property type="match status" value="1"/>
</dbReference>
<dbReference type="InterPro" id="IPR004193">
    <property type="entry name" value="Glyco_hydro_13_N"/>
</dbReference>
<dbReference type="Gene3D" id="2.60.40.1180">
    <property type="entry name" value="Golgi alpha-mannosidase II"/>
    <property type="match status" value="1"/>
</dbReference>
<dbReference type="NCBIfam" id="TIGR02100">
    <property type="entry name" value="glgX_debranch"/>
    <property type="match status" value="1"/>
</dbReference>
<dbReference type="InterPro" id="IPR044505">
    <property type="entry name" value="GlgX_Isoamylase_N_E_set"/>
</dbReference>
<sequence>MFTIYNNGKPAPMGYSIFTENGVKVTNFALFSAAASGVELCLFDGNKETRFPMVRTNNVWHLAVAGAEVGTEYGFRIHGEHANPNKLMLDPYAKAVNGKPDLTTEENRSWFLMNDHRDNAHIAPRVVIISEDFDWENDSAPNTPWAETIMYELHVKGFSQLNDKIPAELRGTYAGLSHPINLAYLKELGVTTVELLPVNFNINEPHLQERGLQNYWGYNPLAMFAVEPKYAATNNPLSEFKAMVKAFHKAGIEVILDVVFNHSAESEQTYPTFCQRGIDDQTYYWRNDQGRYINWTGCGNMLNLSSDVGRKWVVDCLRYWAEHCHVDGFRFDLASVLGRDTPDFNAQAQLFTDIKNEPSLQNIKLIAEPWDIGHYGYQVGNFPNYFAEWNDRFRDDLCRFWLWKSGEIGAFAERFAGSSDLFKKNDRLPHTTLNFITAHDGFVMQDLVSYNQKHNEANGEENRDGRNENYSYNHGVEGSTESLSEPQKSAVENNRTFAQNGLLISLLLANGTPMLLAGDEFGNTQYGNNNAYCQDNEITWLKWANFNKELFELTKQTIAARKQIGSLNRNQWWSGDNVQWLNIHGNQMTVDDWQNQQTKALQVVLDKHCLLLINAKAEGQVFRLPDGKWKPQIGTHNLTLDIQQAELSSMGFCMLSEE</sequence>
<dbReference type="AlphaFoldDB" id="A0A502K0A2"/>
<evidence type="ECO:0000313" key="6">
    <source>
        <dbReference type="EMBL" id="TPH01487.1"/>
    </source>
</evidence>
<dbReference type="RefSeq" id="WP_140518591.1">
    <property type="nucleotide sequence ID" value="NZ_JACBKC010000006.1"/>
</dbReference>
<evidence type="ECO:0000259" key="5">
    <source>
        <dbReference type="SMART" id="SM00642"/>
    </source>
</evidence>
<comment type="caution">
    <text evidence="6">The sequence shown here is derived from an EMBL/GenBank/DDBJ whole genome shotgun (WGS) entry which is preliminary data.</text>
</comment>
<organism evidence="6 7">
    <name type="scientific">Haemophilus haemolyticus</name>
    <dbReference type="NCBI Taxonomy" id="726"/>
    <lineage>
        <taxon>Bacteria</taxon>
        <taxon>Pseudomonadati</taxon>
        <taxon>Pseudomonadota</taxon>
        <taxon>Gammaproteobacteria</taxon>
        <taxon>Pasteurellales</taxon>
        <taxon>Pasteurellaceae</taxon>
        <taxon>Haemophilus</taxon>
    </lineage>
</organism>
<dbReference type="Gene3D" id="2.60.40.10">
    <property type="entry name" value="Immunoglobulins"/>
    <property type="match status" value="1"/>
</dbReference>
<dbReference type="PANTHER" id="PTHR43002">
    <property type="entry name" value="GLYCOGEN DEBRANCHING ENZYME"/>
    <property type="match status" value="1"/>
</dbReference>
<dbReference type="SUPFAM" id="SSF81296">
    <property type="entry name" value="E set domains"/>
    <property type="match status" value="1"/>
</dbReference>
<name>A0A502K0A2_HAEHA</name>
<evidence type="ECO:0000256" key="4">
    <source>
        <dbReference type="SAM" id="MobiDB-lite"/>
    </source>
</evidence>
<protein>
    <submittedName>
        <fullName evidence="6">Glycogen debranching enzyme GlgX</fullName>
    </submittedName>
</protein>
<evidence type="ECO:0000256" key="1">
    <source>
        <dbReference type="ARBA" id="ARBA00008061"/>
    </source>
</evidence>
<keyword evidence="3" id="KW-0326">Glycosidase</keyword>
<dbReference type="InterPro" id="IPR006047">
    <property type="entry name" value="GH13_cat_dom"/>
</dbReference>
<dbReference type="InterPro" id="IPR013783">
    <property type="entry name" value="Ig-like_fold"/>
</dbReference>
<reference evidence="6 7" key="1">
    <citation type="submission" date="2019-01" db="EMBL/GenBank/DDBJ databases">
        <title>Comparative genomic analysis identifies haemin-independent Haemophilus haemolyticus: a formal re-classification of Haemophilus intermedius.</title>
        <authorList>
            <person name="Harris T.M."/>
            <person name="Price E.P."/>
            <person name="Sarovich D.S."/>
            <person name="Norskov-Lauritsen N."/>
            <person name="Beissbarth J."/>
            <person name="Chang A.B."/>
            <person name="Smith-Vaughan H.C."/>
        </authorList>
    </citation>
    <scope>NUCLEOTIDE SEQUENCE [LARGE SCALE GENOMIC DNA]</scope>
    <source>
        <strain evidence="6 7">PN24</strain>
    </source>
</reference>
<dbReference type="Pfam" id="PF18390">
    <property type="entry name" value="GlgX_C"/>
    <property type="match status" value="1"/>
</dbReference>
<dbReference type="Proteomes" id="UP000317926">
    <property type="component" value="Unassembled WGS sequence"/>
</dbReference>
<dbReference type="Pfam" id="PF00128">
    <property type="entry name" value="Alpha-amylase"/>
    <property type="match status" value="1"/>
</dbReference>
<dbReference type="GO" id="GO:0005980">
    <property type="term" value="P:glycogen catabolic process"/>
    <property type="evidence" value="ECO:0007669"/>
    <property type="project" value="InterPro"/>
</dbReference>
<dbReference type="Pfam" id="PF02922">
    <property type="entry name" value="CBM_48"/>
    <property type="match status" value="1"/>
</dbReference>
<dbReference type="SUPFAM" id="SSF51445">
    <property type="entry name" value="(Trans)glycosidases"/>
    <property type="match status" value="1"/>
</dbReference>
<feature type="domain" description="Glycosyl hydrolase family 13 catalytic" evidence="5">
    <location>
        <begin position="152"/>
        <end position="561"/>
    </location>
</feature>
<dbReference type="InterPro" id="IPR011837">
    <property type="entry name" value="Glycogen_debranch_GlgX"/>
</dbReference>
<gene>
    <name evidence="6" type="primary">glgX</name>
    <name evidence="6" type="ORF">EUX55_01735</name>
</gene>
<dbReference type="SUPFAM" id="SSF51011">
    <property type="entry name" value="Glycosyl hydrolase domain"/>
    <property type="match status" value="1"/>
</dbReference>